<feature type="region of interest" description="Disordered" evidence="1">
    <location>
        <begin position="1"/>
        <end position="29"/>
    </location>
</feature>
<comment type="caution">
    <text evidence="2">The sequence shown here is derived from an EMBL/GenBank/DDBJ whole genome shotgun (WGS) entry which is preliminary data.</text>
</comment>
<name>D4BBT4_9ENTR</name>
<dbReference type="EMBL" id="ABWL02000007">
    <property type="protein sequence ID" value="EFE08553.1"/>
    <property type="molecule type" value="Genomic_DNA"/>
</dbReference>
<dbReference type="HOGENOM" id="CLU_3287085_0_0_6"/>
<organism evidence="2 3">
    <name type="scientific">Citrobacter youngae ATCC 29220</name>
    <dbReference type="NCBI Taxonomy" id="500640"/>
    <lineage>
        <taxon>Bacteria</taxon>
        <taxon>Pseudomonadati</taxon>
        <taxon>Pseudomonadota</taxon>
        <taxon>Gammaproteobacteria</taxon>
        <taxon>Enterobacterales</taxon>
        <taxon>Enterobacteriaceae</taxon>
        <taxon>Citrobacter</taxon>
        <taxon>Citrobacter freundii complex</taxon>
    </lineage>
</organism>
<dbReference type="AlphaFoldDB" id="D4BBT4"/>
<sequence>MQRIDIAKLVGRARRSRPRHKRESGNPRPAMLACGLKIQL</sequence>
<reference evidence="2 3" key="1">
    <citation type="submission" date="2010-02" db="EMBL/GenBank/DDBJ databases">
        <authorList>
            <person name="Weinstock G."/>
            <person name="Sodergren E."/>
            <person name="Clifton S."/>
            <person name="Fulton L."/>
            <person name="Fulton B."/>
            <person name="Courtney L."/>
            <person name="Fronick C."/>
            <person name="Harrison M."/>
            <person name="Strong C."/>
            <person name="Farmer C."/>
            <person name="Delahaunty K."/>
            <person name="Markovic C."/>
            <person name="Hall O."/>
            <person name="Minx P."/>
            <person name="Tomlinson C."/>
            <person name="Mitreva M."/>
            <person name="Nelson J."/>
            <person name="Hou S."/>
            <person name="Wollam A."/>
            <person name="Pepin K.H."/>
            <person name="Johnson M."/>
            <person name="Bhonagiri V."/>
            <person name="Zhang X."/>
            <person name="Suruliraj S."/>
            <person name="Warren W."/>
            <person name="Chinwalla A."/>
            <person name="Mardis E.R."/>
            <person name="Wilson R.K."/>
        </authorList>
    </citation>
    <scope>NUCLEOTIDE SEQUENCE [LARGE SCALE GENOMIC DNA]</scope>
    <source>
        <strain evidence="2 3">ATCC 29220</strain>
    </source>
</reference>
<accession>D4BBT4</accession>
<evidence type="ECO:0000313" key="2">
    <source>
        <dbReference type="EMBL" id="EFE08553.1"/>
    </source>
</evidence>
<protein>
    <submittedName>
        <fullName evidence="2">Uncharacterized protein</fullName>
    </submittedName>
</protein>
<gene>
    <name evidence="2" type="ORF">CIT292_07875</name>
</gene>
<evidence type="ECO:0000313" key="3">
    <source>
        <dbReference type="Proteomes" id="UP000003880"/>
    </source>
</evidence>
<dbReference type="Proteomes" id="UP000003880">
    <property type="component" value="Unassembled WGS sequence"/>
</dbReference>
<feature type="compositionally biased region" description="Basic residues" evidence="1">
    <location>
        <begin position="11"/>
        <end position="22"/>
    </location>
</feature>
<evidence type="ECO:0000256" key="1">
    <source>
        <dbReference type="SAM" id="MobiDB-lite"/>
    </source>
</evidence>
<proteinExistence type="predicted"/>